<dbReference type="Proteomes" id="UP000292052">
    <property type="component" value="Unassembled WGS sequence"/>
</dbReference>
<feature type="non-terminal residue" evidence="4">
    <location>
        <position position="1"/>
    </location>
</feature>
<feature type="domain" description="Transposable element P transposase-like RNase H" evidence="2">
    <location>
        <begin position="34"/>
        <end position="165"/>
    </location>
</feature>
<comment type="caution">
    <text evidence="4">The sequence shown here is derived from an EMBL/GenBank/DDBJ whole genome shotgun (WGS) entry which is preliminary data.</text>
</comment>
<feature type="domain" description="Transposable element P transposase-like GTP-binding insertion" evidence="3">
    <location>
        <begin position="200"/>
        <end position="313"/>
    </location>
</feature>
<dbReference type="InterPro" id="IPR048365">
    <property type="entry name" value="TNP-like_RNaseH_N"/>
</dbReference>
<gene>
    <name evidence="4" type="ORF">BDFB_004726</name>
</gene>
<name>A0A482VZ30_ASBVE</name>
<keyword evidence="5" id="KW-1185">Reference proteome</keyword>
<dbReference type="InterPro" id="IPR048366">
    <property type="entry name" value="TNP-like_GBD"/>
</dbReference>
<feature type="compositionally biased region" description="Acidic residues" evidence="1">
    <location>
        <begin position="1"/>
        <end position="13"/>
    </location>
</feature>
<evidence type="ECO:0000259" key="2">
    <source>
        <dbReference type="Pfam" id="PF21787"/>
    </source>
</evidence>
<organism evidence="4 5">
    <name type="scientific">Asbolus verrucosus</name>
    <name type="common">Desert ironclad beetle</name>
    <dbReference type="NCBI Taxonomy" id="1661398"/>
    <lineage>
        <taxon>Eukaryota</taxon>
        <taxon>Metazoa</taxon>
        <taxon>Ecdysozoa</taxon>
        <taxon>Arthropoda</taxon>
        <taxon>Hexapoda</taxon>
        <taxon>Insecta</taxon>
        <taxon>Pterygota</taxon>
        <taxon>Neoptera</taxon>
        <taxon>Endopterygota</taxon>
        <taxon>Coleoptera</taxon>
        <taxon>Polyphaga</taxon>
        <taxon>Cucujiformia</taxon>
        <taxon>Tenebrionidae</taxon>
        <taxon>Pimeliinae</taxon>
        <taxon>Asbolus</taxon>
    </lineage>
</organism>
<evidence type="ECO:0000256" key="1">
    <source>
        <dbReference type="SAM" id="MobiDB-lite"/>
    </source>
</evidence>
<dbReference type="OrthoDB" id="7474070at2759"/>
<accession>A0A482VZ30</accession>
<dbReference type="Pfam" id="PF21788">
    <property type="entry name" value="TNP-like_GBD"/>
    <property type="match status" value="1"/>
</dbReference>
<feature type="region of interest" description="Disordered" evidence="1">
    <location>
        <begin position="1"/>
        <end position="26"/>
    </location>
</feature>
<dbReference type="EMBL" id="QDEB01048518">
    <property type="protein sequence ID" value="RZC37863.1"/>
    <property type="molecule type" value="Genomic_DNA"/>
</dbReference>
<evidence type="ECO:0000313" key="4">
    <source>
        <dbReference type="EMBL" id="RZC37863.1"/>
    </source>
</evidence>
<reference evidence="4 5" key="1">
    <citation type="submission" date="2017-03" db="EMBL/GenBank/DDBJ databases">
        <title>Genome of the blue death feigning beetle - Asbolus verrucosus.</title>
        <authorList>
            <person name="Rider S.D."/>
        </authorList>
    </citation>
    <scope>NUCLEOTIDE SEQUENCE [LARGE SCALE GENOMIC DNA]</scope>
    <source>
        <strain evidence="4">Butters</strain>
        <tissue evidence="4">Head and leg muscle</tissue>
    </source>
</reference>
<dbReference type="Pfam" id="PF21787">
    <property type="entry name" value="TNP-like_RNaseH_N"/>
    <property type="match status" value="1"/>
</dbReference>
<feature type="non-terminal residue" evidence="4">
    <location>
        <position position="457"/>
    </location>
</feature>
<sequence length="457" mass="52069">SSVVDEEATEAEEVTSSSTDHQERPTLRRKHLITPGVSKVIFKALKKEVRKIPERERLCVLLFDEIDIEPHLSYMRNEDYFVGFEDFGWVRTNNFADCATVFMLRSIYGQWKQPVAFAFYDWPMTRRTTIRFYKTIVKESKLAGLTIIASVCTHTSYNIQAIDKLLVQSKTKAPGIRDNLILVGEQEIVPLFDPSILLVSLRNNLVVNDLSYKKNGVAKVARWSHIKKAYEINRDLNITYLKKIGEMHVDSNYMNKANVTHCVQTFSRTMATFLDMIAGNISHQFPHNLPLEAKETAALLSFLDEIFDSVNGKLGQPGAHKPLRGLVSERSPHEKKWLEGKRMFSDMSFVGVKSKERTSVFAGWCRTLDGFVSLKRKLLDMGQVAFPARSFNLDPLGNCFELMKRLQRPGKVLTCRNFSSLYNTALTMKDVSAHCPPDSVCENDELSFLVSTQDFSQ</sequence>
<evidence type="ECO:0000259" key="3">
    <source>
        <dbReference type="Pfam" id="PF21788"/>
    </source>
</evidence>
<protein>
    <submittedName>
        <fullName evidence="4">Uncharacterized protein</fullName>
    </submittedName>
</protein>
<evidence type="ECO:0000313" key="5">
    <source>
        <dbReference type="Proteomes" id="UP000292052"/>
    </source>
</evidence>
<dbReference type="AlphaFoldDB" id="A0A482VZ30"/>
<proteinExistence type="predicted"/>